<proteinExistence type="predicted"/>
<accession>A0A502EE98</accession>
<keyword evidence="1" id="KW-0762">Sugar transport</keyword>
<protein>
    <submittedName>
        <fullName evidence="1">PTS sugar transporter subunit IIBC</fullName>
    </submittedName>
</protein>
<reference evidence="1 2" key="1">
    <citation type="journal article" date="2019" name="Environ. Microbiol.">
        <title>Species interactions and distinct microbial communities in high Arctic permafrost affected cryosols are associated with the CH4 and CO2 gas fluxes.</title>
        <authorList>
            <person name="Altshuler I."/>
            <person name="Hamel J."/>
            <person name="Turney S."/>
            <person name="Magnuson E."/>
            <person name="Levesque R."/>
            <person name="Greer C."/>
            <person name="Whyte L.G."/>
        </authorList>
    </citation>
    <scope>NUCLEOTIDE SEQUENCE [LARGE SCALE GENOMIC DNA]</scope>
    <source>
        <strain evidence="1 2">42</strain>
    </source>
</reference>
<gene>
    <name evidence="1" type="ORF">EAH81_22380</name>
</gene>
<evidence type="ECO:0000313" key="2">
    <source>
        <dbReference type="Proteomes" id="UP000319700"/>
    </source>
</evidence>
<organism evidence="1 2">
    <name type="scientific">Flavobacterium pectinovorum</name>
    <dbReference type="NCBI Taxonomy" id="29533"/>
    <lineage>
        <taxon>Bacteria</taxon>
        <taxon>Pseudomonadati</taxon>
        <taxon>Bacteroidota</taxon>
        <taxon>Flavobacteriia</taxon>
        <taxon>Flavobacteriales</taxon>
        <taxon>Flavobacteriaceae</taxon>
        <taxon>Flavobacterium</taxon>
    </lineage>
</organism>
<dbReference type="OrthoDB" id="1274648at2"/>
<comment type="caution">
    <text evidence="1">The sequence shown here is derived from an EMBL/GenBank/DDBJ whole genome shotgun (WGS) entry which is preliminary data.</text>
</comment>
<dbReference type="Proteomes" id="UP000319700">
    <property type="component" value="Unassembled WGS sequence"/>
</dbReference>
<dbReference type="RefSeq" id="WP_140511158.1">
    <property type="nucleotide sequence ID" value="NZ_RCZH01000018.1"/>
</dbReference>
<name>A0A502EE98_9FLAO</name>
<keyword evidence="1" id="KW-0813">Transport</keyword>
<evidence type="ECO:0000313" key="1">
    <source>
        <dbReference type="EMBL" id="TPG34826.1"/>
    </source>
</evidence>
<sequence length="68" mass="7826">MNFIEKNVSVEKAVIILSKNGIQVNEKEAKIILELLYLVSKNYDKPREKKNTISLTGLRTIVQLRLNL</sequence>
<keyword evidence="2" id="KW-1185">Reference proteome</keyword>
<dbReference type="AlphaFoldDB" id="A0A502EE98"/>
<dbReference type="EMBL" id="RCZH01000018">
    <property type="protein sequence ID" value="TPG34826.1"/>
    <property type="molecule type" value="Genomic_DNA"/>
</dbReference>